<organism evidence="2 3">
    <name type="scientific">Mycobacterium stomatepiae</name>
    <dbReference type="NCBI Taxonomy" id="470076"/>
    <lineage>
        <taxon>Bacteria</taxon>
        <taxon>Bacillati</taxon>
        <taxon>Actinomycetota</taxon>
        <taxon>Actinomycetes</taxon>
        <taxon>Mycobacteriales</taxon>
        <taxon>Mycobacteriaceae</taxon>
        <taxon>Mycobacterium</taxon>
        <taxon>Mycobacterium simiae complex</taxon>
    </lineage>
</organism>
<accession>A0A7I7QBF4</accession>
<gene>
    <name evidence="2" type="ORF">MSTO_38500</name>
</gene>
<evidence type="ECO:0000256" key="1">
    <source>
        <dbReference type="SAM" id="SignalP"/>
    </source>
</evidence>
<sequence length="136" mass="14535">MRRIVAAVAVAVAGLDLFTLPASADPGFIAVPGGNIGCEIYDFQARCDIKEYSFTPPPKPADCPLNWGNALVVREDQPGQFACHIDSAFGDGPMLAVGNTQTVGPMSCTNTPSGIQCRNTKTQHGFDLSRQAFRLY</sequence>
<dbReference type="RefSeq" id="WP_163791331.1">
    <property type="nucleotide sequence ID" value="NZ_AP022587.1"/>
</dbReference>
<reference evidence="2 3" key="1">
    <citation type="journal article" date="2019" name="Emerg. Microbes Infect.">
        <title>Comprehensive subspecies identification of 175 nontuberculous mycobacteria species based on 7547 genomic profiles.</title>
        <authorList>
            <person name="Matsumoto Y."/>
            <person name="Kinjo T."/>
            <person name="Motooka D."/>
            <person name="Nabeya D."/>
            <person name="Jung N."/>
            <person name="Uechi K."/>
            <person name="Horii T."/>
            <person name="Iida T."/>
            <person name="Fujita J."/>
            <person name="Nakamura S."/>
        </authorList>
    </citation>
    <scope>NUCLEOTIDE SEQUENCE [LARGE SCALE GENOMIC DNA]</scope>
    <source>
        <strain evidence="2 3">JCM 17783</strain>
    </source>
</reference>
<dbReference type="Proteomes" id="UP000467130">
    <property type="component" value="Chromosome"/>
</dbReference>
<keyword evidence="1" id="KW-0732">Signal</keyword>
<protein>
    <recommendedName>
        <fullName evidence="4">Secreted protein</fullName>
    </recommendedName>
</protein>
<name>A0A7I7QBF4_9MYCO</name>
<evidence type="ECO:0000313" key="2">
    <source>
        <dbReference type="EMBL" id="BBY23645.1"/>
    </source>
</evidence>
<evidence type="ECO:0008006" key="4">
    <source>
        <dbReference type="Google" id="ProtNLM"/>
    </source>
</evidence>
<keyword evidence="3" id="KW-1185">Reference proteome</keyword>
<feature type="signal peptide" evidence="1">
    <location>
        <begin position="1"/>
        <end position="24"/>
    </location>
</feature>
<dbReference type="EMBL" id="AP022587">
    <property type="protein sequence ID" value="BBY23645.1"/>
    <property type="molecule type" value="Genomic_DNA"/>
</dbReference>
<feature type="chain" id="PRO_5029755701" description="Secreted protein" evidence="1">
    <location>
        <begin position="25"/>
        <end position="136"/>
    </location>
</feature>
<dbReference type="AlphaFoldDB" id="A0A7I7QBF4"/>
<dbReference type="InterPro" id="IPR046576">
    <property type="entry name" value="DUF6636"/>
</dbReference>
<dbReference type="KEGG" id="msto:MSTO_38500"/>
<dbReference type="Pfam" id="PF20341">
    <property type="entry name" value="DUF6636"/>
    <property type="match status" value="1"/>
</dbReference>
<proteinExistence type="predicted"/>
<evidence type="ECO:0000313" key="3">
    <source>
        <dbReference type="Proteomes" id="UP000467130"/>
    </source>
</evidence>